<reference evidence="1" key="1">
    <citation type="submission" date="2022-11" db="EMBL/GenBank/DDBJ databases">
        <title>Centuries of genome instability and evolution in soft-shell clam transmissible cancer (bioRxiv).</title>
        <authorList>
            <person name="Hart S.F.M."/>
            <person name="Yonemitsu M.A."/>
            <person name="Giersch R.M."/>
            <person name="Beal B.F."/>
            <person name="Arriagada G."/>
            <person name="Davis B.W."/>
            <person name="Ostrander E.A."/>
            <person name="Goff S.P."/>
            <person name="Metzger M.J."/>
        </authorList>
    </citation>
    <scope>NUCLEOTIDE SEQUENCE</scope>
    <source>
        <strain evidence="1">MELC-2E11</strain>
        <tissue evidence="1">Siphon/mantle</tissue>
    </source>
</reference>
<sequence length="80" mass="8917">MTGQTEAVVNENKMAERIDVIHNAVEILLTIEQVNLHIYIVGRRLTCPLTFLTKSRATSVCKIEMSVSLSVRLSISIMVS</sequence>
<dbReference type="EMBL" id="CP111025">
    <property type="protein sequence ID" value="WAR25363.1"/>
    <property type="molecule type" value="Genomic_DNA"/>
</dbReference>
<protein>
    <submittedName>
        <fullName evidence="1">Uncharacterized protein</fullName>
    </submittedName>
</protein>
<evidence type="ECO:0000313" key="2">
    <source>
        <dbReference type="Proteomes" id="UP001164746"/>
    </source>
</evidence>
<keyword evidence="2" id="KW-1185">Reference proteome</keyword>
<accession>A0ABY7FT15</accession>
<organism evidence="1 2">
    <name type="scientific">Mya arenaria</name>
    <name type="common">Soft-shell clam</name>
    <dbReference type="NCBI Taxonomy" id="6604"/>
    <lineage>
        <taxon>Eukaryota</taxon>
        <taxon>Metazoa</taxon>
        <taxon>Spiralia</taxon>
        <taxon>Lophotrochozoa</taxon>
        <taxon>Mollusca</taxon>
        <taxon>Bivalvia</taxon>
        <taxon>Autobranchia</taxon>
        <taxon>Heteroconchia</taxon>
        <taxon>Euheterodonta</taxon>
        <taxon>Imparidentia</taxon>
        <taxon>Neoheterodontei</taxon>
        <taxon>Myida</taxon>
        <taxon>Myoidea</taxon>
        <taxon>Myidae</taxon>
        <taxon>Mya</taxon>
    </lineage>
</organism>
<gene>
    <name evidence="1" type="ORF">MAR_011067</name>
</gene>
<evidence type="ECO:0000313" key="1">
    <source>
        <dbReference type="EMBL" id="WAR25363.1"/>
    </source>
</evidence>
<name>A0ABY7FT15_MYAAR</name>
<proteinExistence type="predicted"/>
<dbReference type="Proteomes" id="UP001164746">
    <property type="component" value="Chromosome 14"/>
</dbReference>